<dbReference type="AlphaFoldDB" id="A0A368V7P6"/>
<name>A0A368V7P6_MARNT</name>
<accession>A0A368V7P6</accession>
<keyword evidence="2" id="KW-0732">Signal</keyword>
<feature type="compositionally biased region" description="Basic and acidic residues" evidence="1">
    <location>
        <begin position="109"/>
        <end position="130"/>
    </location>
</feature>
<proteinExistence type="predicted"/>
<comment type="caution">
    <text evidence="4">The sequence shown here is derived from an EMBL/GenBank/DDBJ whole genome shotgun (WGS) entry which is preliminary data.</text>
</comment>
<dbReference type="EMBL" id="QPJB01000002">
    <property type="protein sequence ID" value="RCW37136.1"/>
    <property type="molecule type" value="Genomic_DNA"/>
</dbReference>
<evidence type="ECO:0000313" key="3">
    <source>
        <dbReference type="EMBL" id="RBP76263.1"/>
    </source>
</evidence>
<dbReference type="RefSeq" id="WP_011786841.1">
    <property type="nucleotide sequence ID" value="NZ_QNSA01000002.1"/>
</dbReference>
<gene>
    <name evidence="4" type="ORF">DET51_102283</name>
    <name evidence="3" type="ORF">DET64_102283</name>
</gene>
<dbReference type="Pfam" id="PF10986">
    <property type="entry name" value="ZrgA"/>
    <property type="match status" value="1"/>
</dbReference>
<sequence>MRRNVMPLMTVALASAVLAPLTAGAANNPSAHQHGHAELQVAIDANTADVFVRSPAYNLLGFEHEPRTEQQHQQLADLEQWLMSTPLINTEDGNCNVEDASFHSSWPEATRHHSDHAHEHHDHDHDHDHGQANNHSDIEITQSLTCDGLAEHQTLTTPLVKHFPALEHLDVQWIGPEGQGATRLEAGDQQFRVGR</sequence>
<evidence type="ECO:0000313" key="4">
    <source>
        <dbReference type="EMBL" id="RCW37136.1"/>
    </source>
</evidence>
<reference evidence="4 5" key="1">
    <citation type="submission" date="2018-07" db="EMBL/GenBank/DDBJ databases">
        <title>Freshwater and sediment microbial communities from various areas in North America, analyzing microbe dynamics in response to fracking.</title>
        <authorList>
            <person name="Lamendella R."/>
        </authorList>
    </citation>
    <scope>NUCLEOTIDE SEQUENCE [LARGE SCALE GENOMIC DNA]</scope>
    <source>
        <strain evidence="4 5">114E</strain>
        <strain evidence="3 6">114E_o</strain>
    </source>
</reference>
<evidence type="ECO:0000256" key="2">
    <source>
        <dbReference type="SAM" id="SignalP"/>
    </source>
</evidence>
<dbReference type="OMA" id="FEHAPEN"/>
<dbReference type="Proteomes" id="UP000252795">
    <property type="component" value="Unassembled WGS sequence"/>
</dbReference>
<dbReference type="InterPro" id="IPR021253">
    <property type="entry name" value="ZrgA-like"/>
</dbReference>
<organism evidence="4 5">
    <name type="scientific">Marinobacter nauticus</name>
    <name type="common">Marinobacter hydrocarbonoclasticus</name>
    <name type="synonym">Marinobacter aquaeolei</name>
    <dbReference type="NCBI Taxonomy" id="2743"/>
    <lineage>
        <taxon>Bacteria</taxon>
        <taxon>Pseudomonadati</taxon>
        <taxon>Pseudomonadota</taxon>
        <taxon>Gammaproteobacteria</taxon>
        <taxon>Pseudomonadales</taxon>
        <taxon>Marinobacteraceae</taxon>
        <taxon>Marinobacter</taxon>
    </lineage>
</organism>
<evidence type="ECO:0000313" key="5">
    <source>
        <dbReference type="Proteomes" id="UP000252795"/>
    </source>
</evidence>
<evidence type="ECO:0000256" key="1">
    <source>
        <dbReference type="SAM" id="MobiDB-lite"/>
    </source>
</evidence>
<protein>
    <submittedName>
        <fullName evidence="4">Uncharacterized protein DUF2796</fullName>
    </submittedName>
</protein>
<dbReference type="Proteomes" id="UP000253065">
    <property type="component" value="Unassembled WGS sequence"/>
</dbReference>
<keyword evidence="6" id="KW-1185">Reference proteome</keyword>
<dbReference type="EMBL" id="QNSA01000002">
    <property type="protein sequence ID" value="RBP76263.1"/>
    <property type="molecule type" value="Genomic_DNA"/>
</dbReference>
<evidence type="ECO:0000313" key="6">
    <source>
        <dbReference type="Proteomes" id="UP000253065"/>
    </source>
</evidence>
<feature type="region of interest" description="Disordered" evidence="1">
    <location>
        <begin position="107"/>
        <end position="134"/>
    </location>
</feature>
<feature type="signal peptide" evidence="2">
    <location>
        <begin position="1"/>
        <end position="25"/>
    </location>
</feature>
<feature type="chain" id="PRO_5017000574" evidence="2">
    <location>
        <begin position="26"/>
        <end position="195"/>
    </location>
</feature>